<name>A0A0F9CQE8_9ZZZZ</name>
<evidence type="ECO:0000313" key="1">
    <source>
        <dbReference type="EMBL" id="KKK98831.1"/>
    </source>
</evidence>
<feature type="non-terminal residue" evidence="1">
    <location>
        <position position="1"/>
    </location>
</feature>
<accession>A0A0F9CQE8</accession>
<gene>
    <name evidence="1" type="ORF">LCGC14_2638850</name>
</gene>
<sequence>YWALWPVLFSVVAIGIVSRRGIEG</sequence>
<reference evidence="1" key="1">
    <citation type="journal article" date="2015" name="Nature">
        <title>Complex archaea that bridge the gap between prokaryotes and eukaryotes.</title>
        <authorList>
            <person name="Spang A."/>
            <person name="Saw J.H."/>
            <person name="Jorgensen S.L."/>
            <person name="Zaremba-Niedzwiedzka K."/>
            <person name="Martijn J."/>
            <person name="Lind A.E."/>
            <person name="van Eijk R."/>
            <person name="Schleper C."/>
            <person name="Guy L."/>
            <person name="Ettema T.J."/>
        </authorList>
    </citation>
    <scope>NUCLEOTIDE SEQUENCE</scope>
</reference>
<proteinExistence type="predicted"/>
<dbReference type="EMBL" id="LAZR01045456">
    <property type="protein sequence ID" value="KKK98831.1"/>
    <property type="molecule type" value="Genomic_DNA"/>
</dbReference>
<organism evidence="1">
    <name type="scientific">marine sediment metagenome</name>
    <dbReference type="NCBI Taxonomy" id="412755"/>
    <lineage>
        <taxon>unclassified sequences</taxon>
        <taxon>metagenomes</taxon>
        <taxon>ecological metagenomes</taxon>
    </lineage>
</organism>
<comment type="caution">
    <text evidence="1">The sequence shown here is derived from an EMBL/GenBank/DDBJ whole genome shotgun (WGS) entry which is preliminary data.</text>
</comment>
<protein>
    <submittedName>
        <fullName evidence="1">Uncharacterized protein</fullName>
    </submittedName>
</protein>
<dbReference type="AlphaFoldDB" id="A0A0F9CQE8"/>